<dbReference type="PANTHER" id="PTHR34857">
    <property type="entry name" value="SLL0384 PROTEIN"/>
    <property type="match status" value="1"/>
</dbReference>
<organism evidence="7 8">
    <name type="scientific">Novibacillus thermophilus</name>
    <dbReference type="NCBI Taxonomy" id="1471761"/>
    <lineage>
        <taxon>Bacteria</taxon>
        <taxon>Bacillati</taxon>
        <taxon>Bacillota</taxon>
        <taxon>Bacilli</taxon>
        <taxon>Bacillales</taxon>
        <taxon>Thermoactinomycetaceae</taxon>
        <taxon>Novibacillus</taxon>
    </lineage>
</organism>
<comment type="subcellular location">
    <subcellularLocation>
        <location evidence="1">Membrane</location>
        <topology evidence="1">Multi-pass membrane protein</topology>
    </subcellularLocation>
</comment>
<dbReference type="RefSeq" id="WP_077718460.1">
    <property type="nucleotide sequence ID" value="NZ_CP019699.1"/>
</dbReference>
<dbReference type="STRING" id="1471761.B0W44_01410"/>
<evidence type="ECO:0000256" key="6">
    <source>
        <dbReference type="SAM" id="Phobius"/>
    </source>
</evidence>
<evidence type="ECO:0008006" key="9">
    <source>
        <dbReference type="Google" id="ProtNLM"/>
    </source>
</evidence>
<evidence type="ECO:0000256" key="1">
    <source>
        <dbReference type="ARBA" id="ARBA00004141"/>
    </source>
</evidence>
<sequence length="257" mass="28405">MNLYEDKNRWVHRLDPRSKIAFAFVYTLLLFVASHPLYVFTLTLIIGAVGFSASAFGRLKKIYPVLLFVFFFTIFLWTLFVGGETKLIGWIDLEAVLFGVTAALRILNVIFLTVIFFATTRVEELTAGLVTIGLPYKVGFVFSMAMRLVPTFVGAVYQIIQAQRSRGLDLESGSVFVKLRRSVPLVVPVLLTSLRNTNQLAMALESKGFGVGKKRTSYLKLKLSQADKLVLAVVIAMLTGGGAIVALDLFELGGVVR</sequence>
<feature type="transmembrane region" description="Helical" evidence="6">
    <location>
        <begin position="229"/>
        <end position="250"/>
    </location>
</feature>
<dbReference type="EMBL" id="CP019699">
    <property type="protein sequence ID" value="AQS54639.1"/>
    <property type="molecule type" value="Genomic_DNA"/>
</dbReference>
<keyword evidence="2" id="KW-1003">Cell membrane</keyword>
<evidence type="ECO:0000313" key="7">
    <source>
        <dbReference type="EMBL" id="AQS54639.1"/>
    </source>
</evidence>
<feature type="transmembrane region" description="Helical" evidence="6">
    <location>
        <begin position="95"/>
        <end position="118"/>
    </location>
</feature>
<keyword evidence="5 6" id="KW-0472">Membrane</keyword>
<proteinExistence type="predicted"/>
<evidence type="ECO:0000256" key="2">
    <source>
        <dbReference type="ARBA" id="ARBA00022475"/>
    </source>
</evidence>
<dbReference type="InterPro" id="IPR003339">
    <property type="entry name" value="ABC/ECF_trnsptr_transmembrane"/>
</dbReference>
<keyword evidence="8" id="KW-1185">Reference proteome</keyword>
<evidence type="ECO:0000313" key="8">
    <source>
        <dbReference type="Proteomes" id="UP000188603"/>
    </source>
</evidence>
<reference evidence="7 8" key="1">
    <citation type="journal article" date="2015" name="Int. J. Syst. Evol. Microbiol.">
        <title>Novibacillus thermophilus gen. nov., sp. nov., a Gram-staining-negative and moderately thermophilic member of the family Thermoactinomycetaceae.</title>
        <authorList>
            <person name="Yang G."/>
            <person name="Chen J."/>
            <person name="Zhou S."/>
        </authorList>
    </citation>
    <scope>NUCLEOTIDE SEQUENCE [LARGE SCALE GENOMIC DNA]</scope>
    <source>
        <strain evidence="7 8">SG-1</strain>
    </source>
</reference>
<feature type="transmembrane region" description="Helical" evidence="6">
    <location>
        <begin position="21"/>
        <end position="50"/>
    </location>
</feature>
<dbReference type="GO" id="GO:0005886">
    <property type="term" value="C:plasma membrane"/>
    <property type="evidence" value="ECO:0007669"/>
    <property type="project" value="UniProtKB-ARBA"/>
</dbReference>
<evidence type="ECO:0000256" key="3">
    <source>
        <dbReference type="ARBA" id="ARBA00022692"/>
    </source>
</evidence>
<dbReference type="KEGG" id="ntr:B0W44_01410"/>
<dbReference type="AlphaFoldDB" id="A0A1U9K3M1"/>
<dbReference type="OrthoDB" id="8075495at2"/>
<protein>
    <recommendedName>
        <fullName evidence="9">Cobalt transporter</fullName>
    </recommendedName>
</protein>
<evidence type="ECO:0000256" key="4">
    <source>
        <dbReference type="ARBA" id="ARBA00022989"/>
    </source>
</evidence>
<name>A0A1U9K3M1_9BACL</name>
<dbReference type="Proteomes" id="UP000188603">
    <property type="component" value="Chromosome"/>
</dbReference>
<feature type="transmembrane region" description="Helical" evidence="6">
    <location>
        <begin position="138"/>
        <end position="160"/>
    </location>
</feature>
<accession>A0A1U9K3M1</accession>
<keyword evidence="4 6" id="KW-1133">Transmembrane helix</keyword>
<feature type="transmembrane region" description="Helical" evidence="6">
    <location>
        <begin position="62"/>
        <end position="83"/>
    </location>
</feature>
<dbReference type="Pfam" id="PF02361">
    <property type="entry name" value="CbiQ"/>
    <property type="match status" value="1"/>
</dbReference>
<gene>
    <name evidence="7" type="ORF">B0W44_01410</name>
</gene>
<dbReference type="CDD" id="cd16914">
    <property type="entry name" value="EcfT"/>
    <property type="match status" value="1"/>
</dbReference>
<evidence type="ECO:0000256" key="5">
    <source>
        <dbReference type="ARBA" id="ARBA00023136"/>
    </source>
</evidence>
<dbReference type="PANTHER" id="PTHR34857:SF2">
    <property type="entry name" value="SLL0384 PROTEIN"/>
    <property type="match status" value="1"/>
</dbReference>
<dbReference type="InterPro" id="IPR051611">
    <property type="entry name" value="ECF_transporter_component"/>
</dbReference>
<keyword evidence="3 6" id="KW-0812">Transmembrane</keyword>